<feature type="binding site" evidence="6">
    <location>
        <begin position="140"/>
        <end position="143"/>
    </location>
    <ligand>
        <name>FMN</name>
        <dbReference type="ChEBI" id="CHEBI:58210"/>
    </ligand>
</feature>
<dbReference type="RefSeq" id="WP_034790509.1">
    <property type="nucleotide sequence ID" value="NZ_JMPJ01000047.1"/>
</dbReference>
<evidence type="ECO:0000256" key="2">
    <source>
        <dbReference type="ARBA" id="ARBA00022643"/>
    </source>
</evidence>
<organism evidence="8 9">
    <name type="scientific">Ewingella americana (strain ATCC 33852 / DSM 4580 / CCUG 14506 / JCM 5911 / LMG 7869 / NCTC 12157 / CDC 1468-78)</name>
    <dbReference type="NCBI Taxonomy" id="910964"/>
    <lineage>
        <taxon>Bacteria</taxon>
        <taxon>Pseudomonadati</taxon>
        <taxon>Pseudomonadota</taxon>
        <taxon>Gammaproteobacteria</taxon>
        <taxon>Enterobacterales</taxon>
        <taxon>Yersiniaceae</taxon>
        <taxon>Ewingella</taxon>
    </lineage>
</organism>
<dbReference type="GO" id="GO:0016652">
    <property type="term" value="F:oxidoreductase activity, acting on NAD(P)H as acceptor"/>
    <property type="evidence" value="ECO:0007669"/>
    <property type="project" value="UniProtKB-UniRule"/>
</dbReference>
<dbReference type="EC" id="1.7.1.17" evidence="6"/>
<dbReference type="GeneID" id="78380043"/>
<feature type="binding site" evidence="6">
    <location>
        <position position="9"/>
    </location>
    <ligand>
        <name>FMN</name>
        <dbReference type="ChEBI" id="CHEBI:58210"/>
    </ligand>
</feature>
<sequence length="205" mass="22093">MKILHIDSSPYVGTSVSRELSAFIVAELLELNPNATVHYRDLGVTPPPHLSAEAMTMFHDTQETAITPELQQEIDGIYQSIEEVMASDVIVIGAPMYNHSISSNLKAWIDQISQKGITFTYTSAGVKGLISDKKVYIASSRGGVYSSAAGQLHDFQETYLVSILALMGMNDVEVITAEGVGMASIGRELALAKARQSLRGAMSGK</sequence>
<dbReference type="Gene3D" id="3.40.50.360">
    <property type="match status" value="1"/>
</dbReference>
<protein>
    <recommendedName>
        <fullName evidence="6">FMN dependent NADH:quinone oxidoreductase</fullName>
        <ecNumber evidence="6">1.6.5.-</ecNumber>
    </recommendedName>
    <alternativeName>
        <fullName evidence="6">Azo-dye reductase</fullName>
    </alternativeName>
    <alternativeName>
        <fullName evidence="6">FMN-dependent NADH-azo compound oxidoreductase</fullName>
    </alternativeName>
    <alternativeName>
        <fullName evidence="6">FMN-dependent NADH-azoreductase</fullName>
        <ecNumber evidence="6">1.7.1.17</ecNumber>
    </alternativeName>
</protein>
<gene>
    <name evidence="6" type="primary">azoR</name>
    <name evidence="8" type="ORF">GEAM_1695</name>
</gene>
<dbReference type="InterPro" id="IPR023048">
    <property type="entry name" value="NADH:quinone_OxRdtase_FMN_depd"/>
</dbReference>
<dbReference type="EC" id="1.6.5.-" evidence="6"/>
<comment type="function">
    <text evidence="6">Also exhibits azoreductase activity. Catalyzes the reductive cleavage of the azo bond in aromatic azo compounds to the corresponding amines.</text>
</comment>
<evidence type="ECO:0000256" key="5">
    <source>
        <dbReference type="ARBA" id="ARBA00048542"/>
    </source>
</evidence>
<evidence type="ECO:0000256" key="6">
    <source>
        <dbReference type="HAMAP-Rule" id="MF_01216"/>
    </source>
</evidence>
<dbReference type="eggNOG" id="COG1182">
    <property type="taxonomic scope" value="Bacteria"/>
</dbReference>
<evidence type="ECO:0000313" key="8">
    <source>
        <dbReference type="EMBL" id="KFC81712.1"/>
    </source>
</evidence>
<evidence type="ECO:0000256" key="1">
    <source>
        <dbReference type="ARBA" id="ARBA00022630"/>
    </source>
</evidence>
<comment type="catalytic activity">
    <reaction evidence="5">
        <text>N,N-dimethyl-1,4-phenylenediamine + anthranilate + 2 NAD(+) = 2-(4-dimethylaminophenyl)diazenylbenzoate + 2 NADH + 2 H(+)</text>
        <dbReference type="Rhea" id="RHEA:55872"/>
        <dbReference type="ChEBI" id="CHEBI:15378"/>
        <dbReference type="ChEBI" id="CHEBI:15783"/>
        <dbReference type="ChEBI" id="CHEBI:16567"/>
        <dbReference type="ChEBI" id="CHEBI:57540"/>
        <dbReference type="ChEBI" id="CHEBI:57945"/>
        <dbReference type="ChEBI" id="CHEBI:71579"/>
        <dbReference type="EC" id="1.7.1.17"/>
    </reaction>
    <physiologicalReaction direction="right-to-left" evidence="5">
        <dbReference type="Rhea" id="RHEA:55874"/>
    </physiologicalReaction>
</comment>
<dbReference type="Pfam" id="PF02525">
    <property type="entry name" value="Flavodoxin_2"/>
    <property type="match status" value="1"/>
</dbReference>
<keyword evidence="9" id="KW-1185">Reference proteome</keyword>
<evidence type="ECO:0000256" key="4">
    <source>
        <dbReference type="ARBA" id="ARBA00023027"/>
    </source>
</evidence>
<keyword evidence="3 6" id="KW-0560">Oxidoreductase</keyword>
<comment type="caution">
    <text evidence="6">Lacks conserved residue(s) required for the propagation of feature annotation.</text>
</comment>
<dbReference type="AlphaFoldDB" id="A0A085GDB7"/>
<dbReference type="Proteomes" id="UP000028640">
    <property type="component" value="Unassembled WGS sequence"/>
</dbReference>
<comment type="catalytic activity">
    <reaction evidence="6">
        <text>2 a quinone + NADH + H(+) = 2 a 1,4-benzosemiquinone + NAD(+)</text>
        <dbReference type="Rhea" id="RHEA:65952"/>
        <dbReference type="ChEBI" id="CHEBI:15378"/>
        <dbReference type="ChEBI" id="CHEBI:57540"/>
        <dbReference type="ChEBI" id="CHEBI:57945"/>
        <dbReference type="ChEBI" id="CHEBI:132124"/>
        <dbReference type="ChEBI" id="CHEBI:134225"/>
    </reaction>
</comment>
<comment type="similarity">
    <text evidence="6">Belongs to the azoreductase type 1 family.</text>
</comment>
<reference evidence="8 9" key="1">
    <citation type="submission" date="2014-05" db="EMBL/GenBank/DDBJ databases">
        <title>ATOL: Assembling a taxonomically balanced genome-scale reconstruction of the evolutionary history of the Enterobacteriaceae.</title>
        <authorList>
            <person name="Plunkett G.III."/>
            <person name="Neeno-Eckwall E.C."/>
            <person name="Glasner J.D."/>
            <person name="Perna N.T."/>
        </authorList>
    </citation>
    <scope>NUCLEOTIDE SEQUENCE [LARGE SCALE GENOMIC DNA]</scope>
    <source>
        <strain evidence="8 9">ATCC 33852</strain>
    </source>
</reference>
<comment type="function">
    <text evidence="6">Quinone reductase that provides resistance to thiol-specific stress caused by electrophilic quinones.</text>
</comment>
<dbReference type="GO" id="GO:0010181">
    <property type="term" value="F:FMN binding"/>
    <property type="evidence" value="ECO:0007669"/>
    <property type="project" value="UniProtKB-UniRule"/>
</dbReference>
<keyword evidence="4 6" id="KW-0520">NAD</keyword>
<accession>A0A085GDB7</accession>
<comment type="subunit">
    <text evidence="6">Homodimer.</text>
</comment>
<feature type="binding site" evidence="6">
    <location>
        <begin position="15"/>
        <end position="17"/>
    </location>
    <ligand>
        <name>FMN</name>
        <dbReference type="ChEBI" id="CHEBI:58210"/>
    </ligand>
</feature>
<dbReference type="PANTHER" id="PTHR43741">
    <property type="entry name" value="FMN-DEPENDENT NADH-AZOREDUCTASE 1"/>
    <property type="match status" value="1"/>
</dbReference>
<comment type="cofactor">
    <cofactor evidence="6">
        <name>FMN</name>
        <dbReference type="ChEBI" id="CHEBI:58210"/>
    </cofactor>
    <text evidence="6">Binds 1 FMN per subunit.</text>
</comment>
<dbReference type="OrthoDB" id="9787136at2"/>
<dbReference type="GO" id="GO:0016655">
    <property type="term" value="F:oxidoreductase activity, acting on NAD(P)H, quinone or similar compound as acceptor"/>
    <property type="evidence" value="ECO:0007669"/>
    <property type="project" value="InterPro"/>
</dbReference>
<dbReference type="SUPFAM" id="SSF52218">
    <property type="entry name" value="Flavoproteins"/>
    <property type="match status" value="1"/>
</dbReference>
<dbReference type="InterPro" id="IPR003680">
    <property type="entry name" value="Flavodoxin_fold"/>
</dbReference>
<proteinExistence type="inferred from homology"/>
<evidence type="ECO:0000259" key="7">
    <source>
        <dbReference type="Pfam" id="PF02525"/>
    </source>
</evidence>
<evidence type="ECO:0000313" key="9">
    <source>
        <dbReference type="Proteomes" id="UP000028640"/>
    </source>
</evidence>
<dbReference type="PANTHER" id="PTHR43741:SF4">
    <property type="entry name" value="FMN-DEPENDENT NADH:QUINONE OXIDOREDUCTASE"/>
    <property type="match status" value="1"/>
</dbReference>
<dbReference type="GO" id="GO:0009055">
    <property type="term" value="F:electron transfer activity"/>
    <property type="evidence" value="ECO:0007669"/>
    <property type="project" value="UniProtKB-UniRule"/>
</dbReference>
<dbReference type="InterPro" id="IPR029039">
    <property type="entry name" value="Flavoprotein-like_sf"/>
</dbReference>
<evidence type="ECO:0000256" key="3">
    <source>
        <dbReference type="ARBA" id="ARBA00023002"/>
    </source>
</evidence>
<dbReference type="EMBL" id="JMPJ01000047">
    <property type="protein sequence ID" value="KFC81712.1"/>
    <property type="molecule type" value="Genomic_DNA"/>
</dbReference>
<comment type="caution">
    <text evidence="8">The sequence shown here is derived from an EMBL/GenBank/DDBJ whole genome shotgun (WGS) entry which is preliminary data.</text>
</comment>
<keyword evidence="1 6" id="KW-0285">Flavoprotein</keyword>
<name>A0A085GDB7_EWIA3</name>
<dbReference type="InterPro" id="IPR050104">
    <property type="entry name" value="FMN-dep_NADH:Q_OxRdtase_AzoR1"/>
</dbReference>
<dbReference type="HAMAP" id="MF_01216">
    <property type="entry name" value="Azoreductase_type1"/>
    <property type="match status" value="1"/>
</dbReference>
<feature type="domain" description="Flavodoxin-like fold" evidence="7">
    <location>
        <begin position="1"/>
        <end position="198"/>
    </location>
</feature>
<keyword evidence="2 6" id="KW-0288">FMN</keyword>